<accession>A0A0H5DP23</accession>
<dbReference type="Pfam" id="PF01266">
    <property type="entry name" value="DAO"/>
    <property type="match status" value="1"/>
</dbReference>
<feature type="domain" description="FAD dependent oxidoreductase" evidence="6">
    <location>
        <begin position="4"/>
        <end position="325"/>
    </location>
</feature>
<evidence type="ECO:0000256" key="3">
    <source>
        <dbReference type="ARBA" id="ARBA00022630"/>
    </source>
</evidence>
<evidence type="ECO:0000256" key="2">
    <source>
        <dbReference type="ARBA" id="ARBA00007330"/>
    </source>
</evidence>
<protein>
    <submittedName>
        <fullName evidence="7">Glycerol-3-phosphate dehydrogenase</fullName>
        <ecNumber evidence="7">1.1.5.3</ecNumber>
    </submittedName>
</protein>
<evidence type="ECO:0000256" key="1">
    <source>
        <dbReference type="ARBA" id="ARBA00001974"/>
    </source>
</evidence>
<dbReference type="InterPro" id="IPR036188">
    <property type="entry name" value="FAD/NAD-bd_sf"/>
</dbReference>
<dbReference type="OrthoDB" id="9766796at2"/>
<dbReference type="Gene3D" id="1.10.8.870">
    <property type="entry name" value="Alpha-glycerophosphate oxidase, cap domain"/>
    <property type="match status" value="1"/>
</dbReference>
<evidence type="ECO:0000313" key="7">
    <source>
        <dbReference type="EMBL" id="CRX38226.1"/>
    </source>
</evidence>
<dbReference type="EMBL" id="CWGJ01000011">
    <property type="protein sequence ID" value="CRX38226.1"/>
    <property type="molecule type" value="Genomic_DNA"/>
</dbReference>
<dbReference type="SUPFAM" id="SSF51905">
    <property type="entry name" value="FAD/NAD(P)-binding domain"/>
    <property type="match status" value="1"/>
</dbReference>
<dbReference type="AlphaFoldDB" id="A0A0H5DP23"/>
<sequence length="497" mass="55397">MHYDLIVIGGGIVGCAIAKDAALRGLSVLLIEKQDFGSGASTKTSKLLHGGLRYLETLELKLVRESMRERNALLITDPFLAKPLRFVLPVYADSDKKSWMINLGLKVYDLLSWGSIMPRSKPLTPEESNNLYPFLKKKGLRQCFHYFDGAMKDSRILIETLLGAKEAGAALLNYTLVTDFLYRNGKVAGVCFESQKRGLKATATATAVVVAAGSSADEVRSLNHEQERVVRRSKGVHLVLKKRIADDAVIMTSPIDGRVFFLLPWEGKTLLGTTDTELRAGEEVLVEREDIRYLLSSVNHYLENNPLTEEDIASSFAGVRPLILEQGKDSYTSTRSLKMISSKNGLVTVIGGKYTTFRRIAEKVVDALYRSHFQGRPFVSCITYERPVELSRMAMLAEVEMAEAIASGFHLGLVQALKSRWGSRFALPLKVILSCKDNRVPICPHHPALVGELLYAVESEEVFTASDWMERRTPYGYFGLCSPECFLRIDQLIGKHL</sequence>
<evidence type="ECO:0000256" key="4">
    <source>
        <dbReference type="ARBA" id="ARBA00022827"/>
    </source>
</evidence>
<dbReference type="PANTHER" id="PTHR11985:SF15">
    <property type="entry name" value="GLYCEROL-3-PHOSPHATE DEHYDROGENASE, MITOCHONDRIAL"/>
    <property type="match status" value="1"/>
</dbReference>
<organism evidence="7 8">
    <name type="scientific">Estrella lausannensis</name>
    <dbReference type="NCBI Taxonomy" id="483423"/>
    <lineage>
        <taxon>Bacteria</taxon>
        <taxon>Pseudomonadati</taxon>
        <taxon>Chlamydiota</taxon>
        <taxon>Chlamydiia</taxon>
        <taxon>Parachlamydiales</taxon>
        <taxon>Candidatus Criblamydiaceae</taxon>
        <taxon>Estrella</taxon>
    </lineage>
</organism>
<dbReference type="GO" id="GO:0004368">
    <property type="term" value="F:glycerol-3-phosphate dehydrogenase (quinone) activity"/>
    <property type="evidence" value="ECO:0007669"/>
    <property type="project" value="UniProtKB-EC"/>
</dbReference>
<evidence type="ECO:0000313" key="8">
    <source>
        <dbReference type="Proteomes" id="UP000220251"/>
    </source>
</evidence>
<dbReference type="PANTHER" id="PTHR11985">
    <property type="entry name" value="GLYCEROL-3-PHOSPHATE DEHYDROGENASE"/>
    <property type="match status" value="1"/>
</dbReference>
<reference evidence="8" key="1">
    <citation type="submission" date="2015-06" db="EMBL/GenBank/DDBJ databases">
        <authorList>
            <person name="Bertelli C."/>
        </authorList>
    </citation>
    <scope>NUCLEOTIDE SEQUENCE [LARGE SCALE GENOMIC DNA]</scope>
    <source>
        <strain evidence="8">CRIB-30</strain>
    </source>
</reference>
<dbReference type="EC" id="1.1.5.3" evidence="7"/>
<keyword evidence="5 7" id="KW-0560">Oxidoreductase</keyword>
<keyword evidence="8" id="KW-1185">Reference proteome</keyword>
<dbReference type="GO" id="GO:0046168">
    <property type="term" value="P:glycerol-3-phosphate catabolic process"/>
    <property type="evidence" value="ECO:0007669"/>
    <property type="project" value="TreeGrafter"/>
</dbReference>
<keyword evidence="4" id="KW-0274">FAD</keyword>
<dbReference type="PRINTS" id="PR01001">
    <property type="entry name" value="FADG3PDH"/>
</dbReference>
<proteinExistence type="inferred from homology"/>
<dbReference type="RefSeq" id="WP_098038075.1">
    <property type="nucleotide sequence ID" value="NZ_CWGJ01000011.1"/>
</dbReference>
<dbReference type="Gene3D" id="3.30.9.10">
    <property type="entry name" value="D-Amino Acid Oxidase, subunit A, domain 2"/>
    <property type="match status" value="1"/>
</dbReference>
<comment type="similarity">
    <text evidence="2">Belongs to the FAD-dependent glycerol-3-phosphate dehydrogenase family.</text>
</comment>
<gene>
    <name evidence="7" type="primary">glpD</name>
    <name evidence="7" type="ORF">ELAC_0877</name>
</gene>
<dbReference type="Gene3D" id="3.50.50.60">
    <property type="entry name" value="FAD/NAD(P)-binding domain"/>
    <property type="match status" value="1"/>
</dbReference>
<name>A0A0H5DP23_9BACT</name>
<keyword evidence="3" id="KW-0285">Flavoprotein</keyword>
<dbReference type="InterPro" id="IPR038299">
    <property type="entry name" value="DAO_C_sf"/>
</dbReference>
<dbReference type="Proteomes" id="UP000220251">
    <property type="component" value="Unassembled WGS sequence"/>
</dbReference>
<dbReference type="InterPro" id="IPR006076">
    <property type="entry name" value="FAD-dep_OxRdtase"/>
</dbReference>
<comment type="cofactor">
    <cofactor evidence="1">
        <name>FAD</name>
        <dbReference type="ChEBI" id="CHEBI:57692"/>
    </cofactor>
</comment>
<dbReference type="InterPro" id="IPR000447">
    <property type="entry name" value="G3P_DH_FAD-dep"/>
</dbReference>
<evidence type="ECO:0000259" key="6">
    <source>
        <dbReference type="Pfam" id="PF01266"/>
    </source>
</evidence>
<evidence type="ECO:0000256" key="5">
    <source>
        <dbReference type="ARBA" id="ARBA00023002"/>
    </source>
</evidence>